<feature type="compositionally biased region" description="Polar residues" evidence="1">
    <location>
        <begin position="270"/>
        <end position="291"/>
    </location>
</feature>
<feature type="region of interest" description="Disordered" evidence="1">
    <location>
        <begin position="171"/>
        <end position="206"/>
    </location>
</feature>
<dbReference type="InterPro" id="IPR053043">
    <property type="entry name" value="Ras-cAMP_regulatory"/>
</dbReference>
<evidence type="ECO:0000313" key="3">
    <source>
        <dbReference type="EMBL" id="KAK1840288.1"/>
    </source>
</evidence>
<dbReference type="GO" id="GO:0005737">
    <property type="term" value="C:cytoplasm"/>
    <property type="evidence" value="ECO:0007669"/>
    <property type="project" value="TreeGrafter"/>
</dbReference>
<dbReference type="Proteomes" id="UP001243330">
    <property type="component" value="Unassembled WGS sequence"/>
</dbReference>
<evidence type="ECO:0000313" key="4">
    <source>
        <dbReference type="Proteomes" id="UP001243330"/>
    </source>
</evidence>
<reference evidence="3" key="1">
    <citation type="submission" date="2023-01" db="EMBL/GenBank/DDBJ databases">
        <title>Colletotrichum chrysophilum M932 genome sequence.</title>
        <authorList>
            <person name="Baroncelli R."/>
        </authorList>
    </citation>
    <scope>NUCLEOTIDE SEQUENCE</scope>
    <source>
        <strain evidence="3">M932</strain>
    </source>
</reference>
<keyword evidence="4" id="KW-1185">Reference proteome</keyword>
<feature type="domain" description="DUF3295" evidence="2">
    <location>
        <begin position="103"/>
        <end position="282"/>
    </location>
</feature>
<dbReference type="GO" id="GO:0031930">
    <property type="term" value="P:mitochondria-nucleus signaling pathway"/>
    <property type="evidence" value="ECO:0007669"/>
    <property type="project" value="TreeGrafter"/>
</dbReference>
<feature type="region of interest" description="Disordered" evidence="1">
    <location>
        <begin position="116"/>
        <end position="137"/>
    </location>
</feature>
<feature type="region of interest" description="Disordered" evidence="1">
    <location>
        <begin position="259"/>
        <end position="291"/>
    </location>
</feature>
<evidence type="ECO:0000256" key="1">
    <source>
        <dbReference type="SAM" id="MobiDB-lite"/>
    </source>
</evidence>
<proteinExistence type="predicted"/>
<dbReference type="InterPro" id="IPR021711">
    <property type="entry name" value="DUF3295"/>
</dbReference>
<evidence type="ECO:0000259" key="2">
    <source>
        <dbReference type="Pfam" id="PF11702"/>
    </source>
</evidence>
<dbReference type="EMBL" id="JAQOWY010000575">
    <property type="protein sequence ID" value="KAK1840288.1"/>
    <property type="molecule type" value="Genomic_DNA"/>
</dbReference>
<accession>A0AAD9E9W0</accession>
<dbReference type="Pfam" id="PF11702">
    <property type="entry name" value="DUF3295"/>
    <property type="match status" value="1"/>
</dbReference>
<organism evidence="3 4">
    <name type="scientific">Colletotrichum chrysophilum</name>
    <dbReference type="NCBI Taxonomy" id="1836956"/>
    <lineage>
        <taxon>Eukaryota</taxon>
        <taxon>Fungi</taxon>
        <taxon>Dikarya</taxon>
        <taxon>Ascomycota</taxon>
        <taxon>Pezizomycotina</taxon>
        <taxon>Sordariomycetes</taxon>
        <taxon>Hypocreomycetidae</taxon>
        <taxon>Glomerellales</taxon>
        <taxon>Glomerellaceae</taxon>
        <taxon>Colletotrichum</taxon>
        <taxon>Colletotrichum gloeosporioides species complex</taxon>
    </lineage>
</organism>
<comment type="caution">
    <text evidence="3">The sequence shown here is derived from an EMBL/GenBank/DDBJ whole genome shotgun (WGS) entry which is preliminary data.</text>
</comment>
<dbReference type="PANTHER" id="PTHR28014:SF1">
    <property type="entry name" value="NEGATIVE REGULATOR OF RAS-CAMP PATHWAY"/>
    <property type="match status" value="1"/>
</dbReference>
<sequence length="291" mass="32253">MTAAAAVSAHDCCLPTVVPRSLMLNGEPSWTPCESKRHKSTPCPGVASDPLDSAFCGQPEQSRVLRIDDIHCEYDLEAGKLTTLFSCRKHSPFAVSYTLHTPSNSDTGYVDESAIGEENDSSDWEDSIEDGTESSIDGNTFFQRVNSTSNLTSHRSLITIMIDQQTRTRHPVPPTLAVSANDSDDTSLMMRRGNRRPPLKPVTGVPRSAAQPILTTASHSHLQAALSPRTNRRNMLAVELPEDLRRDMLWERQQTFSTANAVHKRRDTSHNSANLEQHPNYDSGNYHSKGW</sequence>
<name>A0AAD9E9W0_9PEZI</name>
<dbReference type="GO" id="GO:0000122">
    <property type="term" value="P:negative regulation of transcription by RNA polymerase II"/>
    <property type="evidence" value="ECO:0007669"/>
    <property type="project" value="TreeGrafter"/>
</dbReference>
<dbReference type="PANTHER" id="PTHR28014">
    <property type="entry name" value="NEGATIVE REGULATOR OF RAS-CAMP PATHWAY"/>
    <property type="match status" value="1"/>
</dbReference>
<gene>
    <name evidence="3" type="ORF">CCHR01_17088</name>
</gene>
<protein>
    <submittedName>
        <fullName evidence="3">DUF1752 domain-containing protein</fullName>
    </submittedName>
</protein>
<dbReference type="GO" id="GO:0006808">
    <property type="term" value="P:regulation of nitrogen utilization"/>
    <property type="evidence" value="ECO:0007669"/>
    <property type="project" value="TreeGrafter"/>
</dbReference>
<dbReference type="AlphaFoldDB" id="A0AAD9E9W0"/>
<feature type="compositionally biased region" description="Acidic residues" evidence="1">
    <location>
        <begin position="116"/>
        <end position="132"/>
    </location>
</feature>